<protein>
    <submittedName>
        <fullName evidence="1">Uncharacterized protein</fullName>
    </submittedName>
</protein>
<dbReference type="EMBL" id="CM055753">
    <property type="protein sequence ID" value="KAJ7991970.1"/>
    <property type="molecule type" value="Genomic_DNA"/>
</dbReference>
<organism evidence="1 2">
    <name type="scientific">Dallia pectoralis</name>
    <name type="common">Alaska blackfish</name>
    <dbReference type="NCBI Taxonomy" id="75939"/>
    <lineage>
        <taxon>Eukaryota</taxon>
        <taxon>Metazoa</taxon>
        <taxon>Chordata</taxon>
        <taxon>Craniata</taxon>
        <taxon>Vertebrata</taxon>
        <taxon>Euteleostomi</taxon>
        <taxon>Actinopterygii</taxon>
        <taxon>Neopterygii</taxon>
        <taxon>Teleostei</taxon>
        <taxon>Protacanthopterygii</taxon>
        <taxon>Esociformes</taxon>
        <taxon>Umbridae</taxon>
        <taxon>Dallia</taxon>
    </lineage>
</organism>
<sequence length="417" mass="42289">MATSVGMSTREEEEEVEEEVVEEENTTAVLLNRQTEEVGAVEEEDLETEFGFSALNPQSSSDKAGVGDDNEKHLETIQKDMEIWETSGQWVLSCYSVLKATISGFTELCPEELRLEYYNAKASGDLQSYASAVNQLANQWRSRVQELRTMNASTQAAMLAELDNPPPPATSGGFGSTPVTGFGSTPVTGFGSTPVTGFGSTPVTGFGSTPVTGFGSTPVTGFGSTPVTGFGSSAPTAFGIDNSGPTPAQNTTSPSTFSFAGPTTGGFGSATSQLPVTGFSNAVAPSASLFGSTASTTAPSASGFSFAAPAGKDSSTIGFAAPVSASGFSFASTSMSGAGGFGGGGFGQVSGAGGFGGGGFGQVSGGITKTTLTGGSAGSLFTPQSELTAEELKEFENKRFTLGQIPLKPPPAEMLVV</sequence>
<dbReference type="Proteomes" id="UP001157502">
    <property type="component" value="Chromosome 26"/>
</dbReference>
<reference evidence="1" key="1">
    <citation type="submission" date="2021-05" db="EMBL/GenBank/DDBJ databases">
        <authorList>
            <person name="Pan Q."/>
            <person name="Jouanno E."/>
            <person name="Zahm M."/>
            <person name="Klopp C."/>
            <person name="Cabau C."/>
            <person name="Louis A."/>
            <person name="Berthelot C."/>
            <person name="Parey E."/>
            <person name="Roest Crollius H."/>
            <person name="Montfort J."/>
            <person name="Robinson-Rechavi M."/>
            <person name="Bouchez O."/>
            <person name="Lampietro C."/>
            <person name="Lopez Roques C."/>
            <person name="Donnadieu C."/>
            <person name="Postlethwait J."/>
            <person name="Bobe J."/>
            <person name="Dillon D."/>
            <person name="Chandos A."/>
            <person name="von Hippel F."/>
            <person name="Guiguen Y."/>
        </authorList>
    </citation>
    <scope>NUCLEOTIDE SEQUENCE</scope>
    <source>
        <strain evidence="1">YG-Jan2019</strain>
    </source>
</reference>
<gene>
    <name evidence="1" type="ORF">DPEC_G00289370</name>
</gene>
<name>A0ACC2FL55_DALPE</name>
<comment type="caution">
    <text evidence="1">The sequence shown here is derived from an EMBL/GenBank/DDBJ whole genome shotgun (WGS) entry which is preliminary data.</text>
</comment>
<evidence type="ECO:0000313" key="2">
    <source>
        <dbReference type="Proteomes" id="UP001157502"/>
    </source>
</evidence>
<proteinExistence type="predicted"/>
<accession>A0ACC2FL55</accession>
<keyword evidence="2" id="KW-1185">Reference proteome</keyword>
<evidence type="ECO:0000313" key="1">
    <source>
        <dbReference type="EMBL" id="KAJ7991970.1"/>
    </source>
</evidence>